<dbReference type="EMBL" id="JAAGWD010000003">
    <property type="protein sequence ID" value="NEM97949.1"/>
    <property type="molecule type" value="Genomic_DNA"/>
</dbReference>
<gene>
    <name evidence="1" type="ORF">GXP69_09605</name>
</gene>
<dbReference type="RefSeq" id="WP_163914747.1">
    <property type="nucleotide sequence ID" value="NZ_JAAGWD010000003.1"/>
</dbReference>
<comment type="caution">
    <text evidence="1">The sequence shown here is derived from an EMBL/GenBank/DDBJ whole genome shotgun (WGS) entry which is preliminary data.</text>
</comment>
<evidence type="ECO:0000313" key="1">
    <source>
        <dbReference type="EMBL" id="NEM97949.1"/>
    </source>
</evidence>
<accession>A0A6B3LMI2</accession>
<reference evidence="1 2" key="1">
    <citation type="submission" date="2020-02" db="EMBL/GenBank/DDBJ databases">
        <authorList>
            <person name="Kim M.K."/>
        </authorList>
    </citation>
    <scope>NUCLEOTIDE SEQUENCE [LARGE SCALE GENOMIC DNA]</scope>
    <source>
        <strain evidence="1 2">BT327</strain>
    </source>
</reference>
<sequence length="233" mass="27335">MLCWCVLAFVAISCEESFVTPDPEARGLNYYPLKVGQYRIYDVTDIHYQNNVATKERFQMREWVADSFLDQTNALTYKIIRSIRPDAQAEWLDDSVMTVTKDHNRVILTKDNTRYVKMVFPVKEGNTWEPDVYNTRKLGNGKREQAKFAFVGQTYPLNNAVYDNTVMITFGEPPLLETKIDQREEVYAWNVGRIYRLFDRKELEECLMNCDPEKPFILDGHKRTEVLIEHGKL</sequence>
<organism evidence="1 2">
    <name type="scientific">Pontibacter burrus</name>
    <dbReference type="NCBI Taxonomy" id="2704466"/>
    <lineage>
        <taxon>Bacteria</taxon>
        <taxon>Pseudomonadati</taxon>
        <taxon>Bacteroidota</taxon>
        <taxon>Cytophagia</taxon>
        <taxon>Cytophagales</taxon>
        <taxon>Hymenobacteraceae</taxon>
        <taxon>Pontibacter</taxon>
    </lineage>
</organism>
<protein>
    <submittedName>
        <fullName evidence="1">Uncharacterized protein</fullName>
    </submittedName>
</protein>
<keyword evidence="2" id="KW-1185">Reference proteome</keyword>
<proteinExistence type="predicted"/>
<name>A0A6B3LMI2_9BACT</name>
<dbReference type="Proteomes" id="UP000474777">
    <property type="component" value="Unassembled WGS sequence"/>
</dbReference>
<dbReference type="AlphaFoldDB" id="A0A6B3LMI2"/>
<evidence type="ECO:0000313" key="2">
    <source>
        <dbReference type="Proteomes" id="UP000474777"/>
    </source>
</evidence>